<keyword evidence="3" id="KW-0732">Signal</keyword>
<name>A0A9P8IBI2_9PEZI</name>
<reference evidence="4" key="1">
    <citation type="submission" date="2021-03" db="EMBL/GenBank/DDBJ databases">
        <title>Comparative genomics and phylogenomic investigation of the class Geoglossomycetes provide insights into ecological specialization and systematics.</title>
        <authorList>
            <person name="Melie T."/>
            <person name="Pirro S."/>
            <person name="Miller A.N."/>
            <person name="Quandt A."/>
        </authorList>
    </citation>
    <scope>NUCLEOTIDE SEQUENCE</scope>
    <source>
        <strain evidence="4">CAQ_001_2017</strain>
    </source>
</reference>
<proteinExistence type="predicted"/>
<keyword evidence="5" id="KW-1185">Reference proteome</keyword>
<organism evidence="4 5">
    <name type="scientific">Trichoglossum hirsutum</name>
    <dbReference type="NCBI Taxonomy" id="265104"/>
    <lineage>
        <taxon>Eukaryota</taxon>
        <taxon>Fungi</taxon>
        <taxon>Dikarya</taxon>
        <taxon>Ascomycota</taxon>
        <taxon>Pezizomycotina</taxon>
        <taxon>Geoglossomycetes</taxon>
        <taxon>Geoglossales</taxon>
        <taxon>Geoglossaceae</taxon>
        <taxon>Trichoglossum</taxon>
    </lineage>
</organism>
<accession>A0A9P8IBI2</accession>
<dbReference type="AlphaFoldDB" id="A0A9P8IBI2"/>
<keyword evidence="2" id="KW-0472">Membrane</keyword>
<evidence type="ECO:0000256" key="3">
    <source>
        <dbReference type="SAM" id="SignalP"/>
    </source>
</evidence>
<comment type="caution">
    <text evidence="4">The sequence shown here is derived from an EMBL/GenBank/DDBJ whole genome shotgun (WGS) entry which is preliminary data.</text>
</comment>
<keyword evidence="2" id="KW-1133">Transmembrane helix</keyword>
<dbReference type="EMBL" id="JAGHQM010002207">
    <property type="protein sequence ID" value="KAH0551091.1"/>
    <property type="molecule type" value="Genomic_DNA"/>
</dbReference>
<protein>
    <recommendedName>
        <fullName evidence="6">Mid2 domain-containing protein</fullName>
    </recommendedName>
</protein>
<feature type="chain" id="PRO_5040238919" description="Mid2 domain-containing protein" evidence="3">
    <location>
        <begin position="17"/>
        <end position="178"/>
    </location>
</feature>
<evidence type="ECO:0000256" key="1">
    <source>
        <dbReference type="SAM" id="MobiDB-lite"/>
    </source>
</evidence>
<keyword evidence="2" id="KW-0812">Transmembrane</keyword>
<evidence type="ECO:0008006" key="6">
    <source>
        <dbReference type="Google" id="ProtNLM"/>
    </source>
</evidence>
<evidence type="ECO:0000256" key="2">
    <source>
        <dbReference type="SAM" id="Phobius"/>
    </source>
</evidence>
<sequence length="178" mass="18918">MQLLVWLAVFSALTAAQQLEQDLFVQNMLGEADVDPPAQATAKYASSSASAPTITLIPPRPLLTLFSAKYKRDGNNNNNVNTNTISAKTGSSNGGLSTSDKIAIGVGVPGGVFGFVSAYLAWREYSKRKRKAEKALEATTQHPRPGGFGATMSSYGMGSYPQYSANPISERGARELPT</sequence>
<feature type="region of interest" description="Disordered" evidence="1">
    <location>
        <begin position="133"/>
        <end position="153"/>
    </location>
</feature>
<dbReference type="Proteomes" id="UP000750711">
    <property type="component" value="Unassembled WGS sequence"/>
</dbReference>
<feature type="transmembrane region" description="Helical" evidence="2">
    <location>
        <begin position="102"/>
        <end position="122"/>
    </location>
</feature>
<evidence type="ECO:0000313" key="5">
    <source>
        <dbReference type="Proteomes" id="UP000750711"/>
    </source>
</evidence>
<feature type="signal peptide" evidence="3">
    <location>
        <begin position="1"/>
        <end position="16"/>
    </location>
</feature>
<evidence type="ECO:0000313" key="4">
    <source>
        <dbReference type="EMBL" id="KAH0551091.1"/>
    </source>
</evidence>
<gene>
    <name evidence="4" type="ORF">GP486_007561</name>
</gene>